<gene>
    <name evidence="1" type="ORF">GDO81_000209</name>
</gene>
<organism evidence="1 2">
    <name type="scientific">Engystomops pustulosus</name>
    <name type="common">Tungara frog</name>
    <name type="synonym">Physalaemus pustulosus</name>
    <dbReference type="NCBI Taxonomy" id="76066"/>
    <lineage>
        <taxon>Eukaryota</taxon>
        <taxon>Metazoa</taxon>
        <taxon>Chordata</taxon>
        <taxon>Craniata</taxon>
        <taxon>Vertebrata</taxon>
        <taxon>Euteleostomi</taxon>
        <taxon>Amphibia</taxon>
        <taxon>Batrachia</taxon>
        <taxon>Anura</taxon>
        <taxon>Neobatrachia</taxon>
        <taxon>Hyloidea</taxon>
        <taxon>Leptodactylidae</taxon>
        <taxon>Leiuperinae</taxon>
        <taxon>Engystomops</taxon>
    </lineage>
</organism>
<evidence type="ECO:0000313" key="1">
    <source>
        <dbReference type="EMBL" id="KAG8591541.1"/>
    </source>
</evidence>
<protein>
    <submittedName>
        <fullName evidence="1">Uncharacterized protein</fullName>
    </submittedName>
</protein>
<sequence>MALTLWPPFVSPCINGENLFVMTAFLNCREWMNLSACIECHIL</sequence>
<accession>A0AAV7D485</accession>
<comment type="caution">
    <text evidence="1">The sequence shown here is derived from an EMBL/GenBank/DDBJ whole genome shotgun (WGS) entry which is preliminary data.</text>
</comment>
<dbReference type="AlphaFoldDB" id="A0AAV7D485"/>
<dbReference type="EMBL" id="WNYA01000001">
    <property type="protein sequence ID" value="KAG8591541.1"/>
    <property type="molecule type" value="Genomic_DNA"/>
</dbReference>
<name>A0AAV7D485_ENGPU</name>
<dbReference type="Proteomes" id="UP000824782">
    <property type="component" value="Unassembled WGS sequence"/>
</dbReference>
<proteinExistence type="predicted"/>
<evidence type="ECO:0000313" key="2">
    <source>
        <dbReference type="Proteomes" id="UP000824782"/>
    </source>
</evidence>
<reference evidence="1" key="1">
    <citation type="thesis" date="2020" institute="ProQuest LLC" country="789 East Eisenhower Parkway, Ann Arbor, MI, USA">
        <title>Comparative Genomics and Chromosome Evolution.</title>
        <authorList>
            <person name="Mudd A.B."/>
        </authorList>
    </citation>
    <scope>NUCLEOTIDE SEQUENCE</scope>
    <source>
        <strain evidence="1">237g6f4</strain>
        <tissue evidence="1">Blood</tissue>
    </source>
</reference>
<keyword evidence="2" id="KW-1185">Reference proteome</keyword>